<keyword evidence="6" id="KW-1185">Reference proteome</keyword>
<dbReference type="AlphaFoldDB" id="W0RVJ1"/>
<dbReference type="SUPFAM" id="SSF51197">
    <property type="entry name" value="Clavaminate synthase-like"/>
    <property type="match status" value="1"/>
</dbReference>
<evidence type="ECO:0000313" key="6">
    <source>
        <dbReference type="Proteomes" id="UP000019151"/>
    </source>
</evidence>
<evidence type="ECO:0000256" key="2">
    <source>
        <dbReference type="ARBA" id="ARBA00023002"/>
    </source>
</evidence>
<dbReference type="eggNOG" id="COG2175">
    <property type="taxonomic scope" value="Bacteria"/>
</dbReference>
<keyword evidence="5" id="KW-0223">Dioxygenase</keyword>
<evidence type="ECO:0000256" key="3">
    <source>
        <dbReference type="ARBA" id="ARBA00023194"/>
    </source>
</evidence>
<dbReference type="KEGG" id="gba:J421_6068"/>
<accession>W0RVJ1</accession>
<dbReference type="GO" id="GO:0017000">
    <property type="term" value="P:antibiotic biosynthetic process"/>
    <property type="evidence" value="ECO:0007669"/>
    <property type="project" value="UniProtKB-KW"/>
</dbReference>
<keyword evidence="3" id="KW-0045">Antibiotic biosynthesis</keyword>
<gene>
    <name evidence="5" type="ORF">J421_6068</name>
</gene>
<dbReference type="EMBL" id="CP007130">
    <property type="protein sequence ID" value="AHG93603.1"/>
    <property type="molecule type" value="Genomic_DNA"/>
</dbReference>
<dbReference type="HOGENOM" id="CLU_044153_0_0_0"/>
<dbReference type="RefSeq" id="WP_158508996.1">
    <property type="nucleotide sequence ID" value="NZ_CP007130.1"/>
</dbReference>
<dbReference type="PANTHER" id="PTHR10696:SF56">
    <property type="entry name" value="TAUD_TFDA-LIKE DOMAIN-CONTAINING PROTEIN"/>
    <property type="match status" value="1"/>
</dbReference>
<keyword evidence="5" id="KW-0614">Plasmid</keyword>
<comment type="cofactor">
    <cofactor evidence="1">
        <name>Fe(2+)</name>
        <dbReference type="ChEBI" id="CHEBI:29033"/>
    </cofactor>
</comment>
<keyword evidence="2" id="KW-0560">Oxidoreductase</keyword>
<dbReference type="Gene3D" id="3.60.130.10">
    <property type="entry name" value="Clavaminate synthase-like"/>
    <property type="match status" value="1"/>
</dbReference>
<proteinExistence type="predicted"/>
<organism evidence="5 6">
    <name type="scientific">Gemmatirosa kalamazoonensis</name>
    <dbReference type="NCBI Taxonomy" id="861299"/>
    <lineage>
        <taxon>Bacteria</taxon>
        <taxon>Pseudomonadati</taxon>
        <taxon>Gemmatimonadota</taxon>
        <taxon>Gemmatimonadia</taxon>
        <taxon>Gemmatimonadales</taxon>
        <taxon>Gemmatimonadaceae</taxon>
        <taxon>Gemmatirosa</taxon>
    </lineage>
</organism>
<feature type="domain" description="TauD/TfdA-like" evidence="4">
    <location>
        <begin position="40"/>
        <end position="332"/>
    </location>
</feature>
<dbReference type="InParanoid" id="W0RVJ1"/>
<dbReference type="InterPro" id="IPR042098">
    <property type="entry name" value="TauD-like_sf"/>
</dbReference>
<dbReference type="PANTHER" id="PTHR10696">
    <property type="entry name" value="GAMMA-BUTYROBETAINE HYDROXYLASE-RELATED"/>
    <property type="match status" value="1"/>
</dbReference>
<dbReference type="InterPro" id="IPR003819">
    <property type="entry name" value="TauD/TfdA-like"/>
</dbReference>
<evidence type="ECO:0000256" key="1">
    <source>
        <dbReference type="ARBA" id="ARBA00001954"/>
    </source>
</evidence>
<evidence type="ECO:0000259" key="4">
    <source>
        <dbReference type="Pfam" id="PF02668"/>
    </source>
</evidence>
<name>W0RVJ1_9BACT</name>
<geneLocation type="plasmid" evidence="5 6">
    <name>2</name>
</geneLocation>
<dbReference type="Proteomes" id="UP000019151">
    <property type="component" value="Plasmid 2"/>
</dbReference>
<dbReference type="Pfam" id="PF02668">
    <property type="entry name" value="TauD"/>
    <property type="match status" value="1"/>
</dbReference>
<dbReference type="InterPro" id="IPR050411">
    <property type="entry name" value="AlphaKG_dependent_hydroxylases"/>
</dbReference>
<dbReference type="GO" id="GO:0016706">
    <property type="term" value="F:2-oxoglutarate-dependent dioxygenase activity"/>
    <property type="evidence" value="ECO:0007669"/>
    <property type="project" value="UniProtKB-ARBA"/>
</dbReference>
<reference evidence="5 6" key="1">
    <citation type="journal article" date="2014" name="Genome Announc.">
        <title>Genome Sequence and Methylome of Soil Bacterium Gemmatirosa kalamazoonensis KBS708T, a Member of the Rarely Cultivated Gemmatimonadetes Phylum.</title>
        <authorList>
            <person name="Debruyn J.M."/>
            <person name="Radosevich M."/>
            <person name="Wommack K.E."/>
            <person name="Polson S.W."/>
            <person name="Hauser L.J."/>
            <person name="Fawaz M.N."/>
            <person name="Korlach J."/>
            <person name="Tsai Y.C."/>
        </authorList>
    </citation>
    <scope>NUCLEOTIDE SEQUENCE [LARGE SCALE GENOMIC DNA]</scope>
    <source>
        <strain evidence="5 6">KBS708</strain>
        <plasmid evidence="6">Plasmid 2</plasmid>
    </source>
</reference>
<dbReference type="OrthoDB" id="9769888at2"/>
<protein>
    <submittedName>
        <fullName evidence="5">Taurine catabolism dioxygenase TauD/TfdA</fullName>
    </submittedName>
</protein>
<evidence type="ECO:0000313" key="5">
    <source>
        <dbReference type="EMBL" id="AHG93603.1"/>
    </source>
</evidence>
<sequence length="344" mass="38689">MTTVPVDASSALSSTSSIPAPAGVRAYQLSATRKLPLVLEPTVDGIVLADWNLEHRAWVEQMLLVHGAILFRGFHMPSPADFERAAKSIYGELFGDYGDLPRNAAGEKIYESTPYPPDQMILYHNESSHLPVFNKKISFFCVTPAKQGGCSPIFDTREAMHEVPAEIVDKFRTKGLMYVRNFSKGVDPTWEEFFHTTDKAKVEQQLREAGSDFEWKADGGLRVINRTKGVVKHPDTKEEVFFNQVQLHHIYCVDEETREGLRALFDEEDLPRNVYYGDGTAISDEEMDAIGQAFERIAVRFQWQKGDMAMLDNILTTHARDSFEGPRQIVVAMGQMIKAADLPA</sequence>